<dbReference type="SUPFAM" id="SSF51735">
    <property type="entry name" value="NAD(P)-binding Rossmann-fold domains"/>
    <property type="match status" value="1"/>
</dbReference>
<dbReference type="InterPro" id="IPR047122">
    <property type="entry name" value="Trans-enoyl_RdTase-like"/>
</dbReference>
<dbReference type="Proteomes" id="UP000799770">
    <property type="component" value="Unassembled WGS sequence"/>
</dbReference>
<evidence type="ECO:0000313" key="5">
    <source>
        <dbReference type="EMBL" id="KAF2123211.1"/>
    </source>
</evidence>
<protein>
    <submittedName>
        <fullName evidence="5">Chaperonin 10-like protein</fullName>
    </submittedName>
</protein>
<dbReference type="SUPFAM" id="SSF50129">
    <property type="entry name" value="GroES-like"/>
    <property type="match status" value="1"/>
</dbReference>
<evidence type="ECO:0000259" key="4">
    <source>
        <dbReference type="SMART" id="SM00829"/>
    </source>
</evidence>
<dbReference type="Gene3D" id="3.40.50.720">
    <property type="entry name" value="NAD(P)-binding Rossmann-like Domain"/>
    <property type="match status" value="1"/>
</dbReference>
<dbReference type="InterPro" id="IPR011032">
    <property type="entry name" value="GroES-like_sf"/>
</dbReference>
<name>A0A6A5ZY27_9PLEO</name>
<comment type="similarity">
    <text evidence="1">Belongs to the zinc-containing alcohol dehydrogenase family.</text>
</comment>
<keyword evidence="3" id="KW-0560">Oxidoreductase</keyword>
<evidence type="ECO:0000256" key="2">
    <source>
        <dbReference type="ARBA" id="ARBA00011245"/>
    </source>
</evidence>
<feature type="domain" description="Enoyl reductase (ER)" evidence="4">
    <location>
        <begin position="49"/>
        <end position="373"/>
    </location>
</feature>
<dbReference type="GO" id="GO:0016651">
    <property type="term" value="F:oxidoreductase activity, acting on NAD(P)H"/>
    <property type="evidence" value="ECO:0007669"/>
    <property type="project" value="InterPro"/>
</dbReference>
<reference evidence="5" key="1">
    <citation type="journal article" date="2020" name="Stud. Mycol.">
        <title>101 Dothideomycetes genomes: a test case for predicting lifestyles and emergence of pathogens.</title>
        <authorList>
            <person name="Haridas S."/>
            <person name="Albert R."/>
            <person name="Binder M."/>
            <person name="Bloem J."/>
            <person name="Labutti K."/>
            <person name="Salamov A."/>
            <person name="Andreopoulos B."/>
            <person name="Baker S."/>
            <person name="Barry K."/>
            <person name="Bills G."/>
            <person name="Bluhm B."/>
            <person name="Cannon C."/>
            <person name="Castanera R."/>
            <person name="Culley D."/>
            <person name="Daum C."/>
            <person name="Ezra D."/>
            <person name="Gonzalez J."/>
            <person name="Henrissat B."/>
            <person name="Kuo A."/>
            <person name="Liang C."/>
            <person name="Lipzen A."/>
            <person name="Lutzoni F."/>
            <person name="Magnuson J."/>
            <person name="Mondo S."/>
            <person name="Nolan M."/>
            <person name="Ohm R."/>
            <person name="Pangilinan J."/>
            <person name="Park H.-J."/>
            <person name="Ramirez L."/>
            <person name="Alfaro M."/>
            <person name="Sun H."/>
            <person name="Tritt A."/>
            <person name="Yoshinaga Y."/>
            <person name="Zwiers L.-H."/>
            <person name="Turgeon B."/>
            <person name="Goodwin S."/>
            <person name="Spatafora J."/>
            <person name="Crous P."/>
            <person name="Grigoriev I."/>
        </authorList>
    </citation>
    <scope>NUCLEOTIDE SEQUENCE</scope>
    <source>
        <strain evidence="5">CBS 627.86</strain>
    </source>
</reference>
<dbReference type="Gene3D" id="3.90.180.10">
    <property type="entry name" value="Medium-chain alcohol dehydrogenases, catalytic domain"/>
    <property type="match status" value="1"/>
</dbReference>
<dbReference type="Pfam" id="PF08240">
    <property type="entry name" value="ADH_N"/>
    <property type="match status" value="1"/>
</dbReference>
<dbReference type="CDD" id="cd08249">
    <property type="entry name" value="enoyl_reductase_like"/>
    <property type="match status" value="1"/>
</dbReference>
<dbReference type="PANTHER" id="PTHR45348">
    <property type="entry name" value="HYPOTHETICAL OXIDOREDUCTASE (EUROFUNG)"/>
    <property type="match status" value="1"/>
</dbReference>
<gene>
    <name evidence="5" type="ORF">BDV96DRAFT_562110</name>
</gene>
<proteinExistence type="inferred from homology"/>
<keyword evidence="6" id="KW-1185">Reference proteome</keyword>
<dbReference type="InterPro" id="IPR013154">
    <property type="entry name" value="ADH-like_N"/>
</dbReference>
<dbReference type="InterPro" id="IPR036291">
    <property type="entry name" value="NAD(P)-bd_dom_sf"/>
</dbReference>
<organism evidence="5 6">
    <name type="scientific">Lophiotrema nucula</name>
    <dbReference type="NCBI Taxonomy" id="690887"/>
    <lineage>
        <taxon>Eukaryota</taxon>
        <taxon>Fungi</taxon>
        <taxon>Dikarya</taxon>
        <taxon>Ascomycota</taxon>
        <taxon>Pezizomycotina</taxon>
        <taxon>Dothideomycetes</taxon>
        <taxon>Pleosporomycetidae</taxon>
        <taxon>Pleosporales</taxon>
        <taxon>Lophiotremataceae</taxon>
        <taxon>Lophiotrema</taxon>
    </lineage>
</organism>
<evidence type="ECO:0000256" key="3">
    <source>
        <dbReference type="ARBA" id="ARBA00023002"/>
    </source>
</evidence>
<evidence type="ECO:0000256" key="1">
    <source>
        <dbReference type="ARBA" id="ARBA00008072"/>
    </source>
</evidence>
<evidence type="ECO:0000313" key="6">
    <source>
        <dbReference type="Proteomes" id="UP000799770"/>
    </source>
</evidence>
<dbReference type="AlphaFoldDB" id="A0A6A5ZY27"/>
<dbReference type="InterPro" id="IPR020843">
    <property type="entry name" value="ER"/>
</dbReference>
<dbReference type="EMBL" id="ML977310">
    <property type="protein sequence ID" value="KAF2123211.1"/>
    <property type="molecule type" value="Genomic_DNA"/>
</dbReference>
<dbReference type="PANTHER" id="PTHR45348:SF2">
    <property type="entry name" value="ZINC-TYPE ALCOHOL DEHYDROGENASE-LIKE PROTEIN C2E1P3.01"/>
    <property type="match status" value="1"/>
</dbReference>
<comment type="subunit">
    <text evidence="2">Monomer.</text>
</comment>
<dbReference type="OrthoDB" id="10257049at2759"/>
<sequence>MHLLLRRAIPPALKRVAPYTKISLRGYRLPTRSTSMAEENIKYLVRVKGGPLEVAKAPKPTDLASNDVLIRLKAVAINPADTKMIDEGHRVTSYPFVPGLDGSGIIEATGDAVERIKVSDEMIGLFQSNDRSGSFQTFAIVDEQKVTKKPPSWAFEEAATLGVCYATAIAALGIGLKTPLPFIIDGPRTGLVPSYILVLGGSSALGAAVIQLLRLALPDSTVFATSSPKHHTHIVNTLGAHRAFDRSSSSLVEDVKRGTPASQGLDAIVDVVGAGTSDIFEAFNPNGPKRYAQVWTGEDKIQTPEDVDSVLFRSRDLSQLQGGDNIMLSLQTLLEDGRYKLPLPVNNVGQGFEALQKALDLMRMGVSGEKLVVTF</sequence>
<dbReference type="SMART" id="SM00829">
    <property type="entry name" value="PKS_ER"/>
    <property type="match status" value="1"/>
</dbReference>
<accession>A0A6A5ZY27</accession>